<dbReference type="InterPro" id="IPR035965">
    <property type="entry name" value="PAS-like_dom_sf"/>
</dbReference>
<dbReference type="PANTHER" id="PTHR43304:SF1">
    <property type="entry name" value="PAC DOMAIN-CONTAINING PROTEIN"/>
    <property type="match status" value="1"/>
</dbReference>
<feature type="domain" description="Histidine kinase" evidence="6">
    <location>
        <begin position="705"/>
        <end position="915"/>
    </location>
</feature>
<dbReference type="Gene3D" id="3.30.450.20">
    <property type="entry name" value="PAS domain"/>
    <property type="match status" value="4"/>
</dbReference>
<dbReference type="SMART" id="SM00086">
    <property type="entry name" value="PAC"/>
    <property type="match status" value="4"/>
</dbReference>
<dbReference type="Pfam" id="PF02518">
    <property type="entry name" value="HATPase_c"/>
    <property type="match status" value="1"/>
</dbReference>
<dbReference type="PANTHER" id="PTHR43304">
    <property type="entry name" value="PHYTOCHROME-LIKE PROTEIN CPH1"/>
    <property type="match status" value="1"/>
</dbReference>
<evidence type="ECO:0000259" key="8">
    <source>
        <dbReference type="PROSITE" id="PS50113"/>
    </source>
</evidence>
<dbReference type="GO" id="GO:0000155">
    <property type="term" value="F:phosphorelay sensor kinase activity"/>
    <property type="evidence" value="ECO:0007669"/>
    <property type="project" value="InterPro"/>
</dbReference>
<dbReference type="Pfam" id="PF00512">
    <property type="entry name" value="HisKA"/>
    <property type="match status" value="1"/>
</dbReference>
<accession>A0A9X3XHP9</accession>
<keyword evidence="3" id="KW-0597">Phosphoprotein</keyword>
<dbReference type="Pfam" id="PF08447">
    <property type="entry name" value="PAS_3"/>
    <property type="match status" value="1"/>
</dbReference>
<dbReference type="SMART" id="SM00387">
    <property type="entry name" value="HATPase_c"/>
    <property type="match status" value="1"/>
</dbReference>
<dbReference type="Gene3D" id="3.30.450.40">
    <property type="match status" value="1"/>
</dbReference>
<dbReference type="Proteomes" id="UP001151081">
    <property type="component" value="Unassembled WGS sequence"/>
</dbReference>
<dbReference type="Gene3D" id="3.30.565.10">
    <property type="entry name" value="Histidine kinase-like ATPase, C-terminal domain"/>
    <property type="match status" value="1"/>
</dbReference>
<feature type="domain" description="PAC" evidence="8">
    <location>
        <begin position="649"/>
        <end position="701"/>
    </location>
</feature>
<dbReference type="InterPro" id="IPR003594">
    <property type="entry name" value="HATPase_dom"/>
</dbReference>
<dbReference type="InterPro" id="IPR000014">
    <property type="entry name" value="PAS"/>
</dbReference>
<dbReference type="AlphaFoldDB" id="A0A9X3XHP9"/>
<dbReference type="InterPro" id="IPR036097">
    <property type="entry name" value="HisK_dim/P_sf"/>
</dbReference>
<dbReference type="SMART" id="SM00091">
    <property type="entry name" value="PAS"/>
    <property type="match status" value="4"/>
</dbReference>
<sequence length="917" mass="100612">MLEADEVIHSDKGISTGHVDVFAKLATGLLRSTSEPRDAHRLAVELVATALGGDVTLVYGLSGDARTLALSAHRGAPEALLDRVGSLPLESASLAAHVARTRRAADVDVAAKDVPSDIHAAAELGCGQRALAVPLVSEEHLFGVLVCFTPRAENSRDRSLPMLSALTSLIAASLASATRATAETDWKYRRLFEHALDCIVICDDAGRLVDVNPRACELLGASRDELLRGNVFDLRPPECRAEARANWSEFLRVGHWAAEGTFLRADGSTFVCEFNAQAHFVPGRHMGILRDVTARKQSEEALRQSEERLARAQRIAHVGSWQWEIDPDEASWSDECCRLFGLPPGTETRSYKKFLSIVHPDDRANVDEAVRRALDGTRMYSLDLRVVVEDGRERIVHVEGDVFRDEKGCPIRMCGTVLDVTEQRRAETALQKSELLFRQVLEALPVGVWVSDERGQLVLVNPAGRRIWGGARLVGPERFGEYKAWWGDSGKKVEADEWAILRALRNGESVQNELVAIEAFDGTHRLILNSAAPVRDAEGRILGAFVINDDVTEQRRLEAERERLVEALSTERRWLRAVIDGSPIGIVLCELENGARYVMNRRAEELLGVANSDPDALGKIRKRLRLPDGTPVPRGDLSIERGMRGEVVTGREMLIRAPDKPDVPVLTNASPIHSDAGQHLGTVVTYEDITPLKELERMRQEWTSVVAHDLRQPVTTITTLASMLARSSADPTARRRAERIVESAERLGRMIGDLLDLSRIEAHRLELVRAPTDIPELLAHVIEASGDRERVTLSICGDLPVVSVDAQRLEQVAENLLSNALKYGTPGTPIEVVAERRGAEIMVAVRNQGPGIVAEDMGTLFERFKRGRAQGGSIKGLGLGLYIVRGLVEAHGGRVEAESVPGESTTFTFSLPITEGG</sequence>
<dbReference type="RefSeq" id="WP_272460081.1">
    <property type="nucleotide sequence ID" value="NZ_JAGTJJ010000124.1"/>
</dbReference>
<dbReference type="InterPro" id="IPR003661">
    <property type="entry name" value="HisK_dim/P_dom"/>
</dbReference>
<dbReference type="InterPro" id="IPR001610">
    <property type="entry name" value="PAC"/>
</dbReference>
<dbReference type="CDD" id="cd00082">
    <property type="entry name" value="HisKA"/>
    <property type="match status" value="1"/>
</dbReference>
<comment type="catalytic activity">
    <reaction evidence="1">
        <text>ATP + protein L-histidine = ADP + protein N-phospho-L-histidine.</text>
        <dbReference type="EC" id="2.7.13.3"/>
    </reaction>
</comment>
<keyword evidence="10" id="KW-1185">Reference proteome</keyword>
<feature type="domain" description="PAC" evidence="8">
    <location>
        <begin position="508"/>
        <end position="563"/>
    </location>
</feature>
<organism evidence="9 10">
    <name type="scientific">Polyangium jinanense</name>
    <dbReference type="NCBI Taxonomy" id="2829994"/>
    <lineage>
        <taxon>Bacteria</taxon>
        <taxon>Pseudomonadati</taxon>
        <taxon>Myxococcota</taxon>
        <taxon>Polyangia</taxon>
        <taxon>Polyangiales</taxon>
        <taxon>Polyangiaceae</taxon>
        <taxon>Polyangium</taxon>
    </lineage>
</organism>
<dbReference type="PROSITE" id="PS50112">
    <property type="entry name" value="PAS"/>
    <property type="match status" value="3"/>
</dbReference>
<dbReference type="InterPro" id="IPR013656">
    <property type="entry name" value="PAS_4"/>
</dbReference>
<dbReference type="NCBIfam" id="TIGR00229">
    <property type="entry name" value="sensory_box"/>
    <property type="match status" value="4"/>
</dbReference>
<gene>
    <name evidence="9" type="ORF">KEG57_54460</name>
</gene>
<dbReference type="SUPFAM" id="SSF55781">
    <property type="entry name" value="GAF domain-like"/>
    <property type="match status" value="1"/>
</dbReference>
<dbReference type="CDD" id="cd00130">
    <property type="entry name" value="PAS"/>
    <property type="match status" value="2"/>
</dbReference>
<evidence type="ECO:0000313" key="10">
    <source>
        <dbReference type="Proteomes" id="UP001151081"/>
    </source>
</evidence>
<evidence type="ECO:0000313" key="9">
    <source>
        <dbReference type="EMBL" id="MDC3989575.1"/>
    </source>
</evidence>
<dbReference type="InterPro" id="IPR005467">
    <property type="entry name" value="His_kinase_dom"/>
</dbReference>
<comment type="caution">
    <text evidence="9">The sequence shown here is derived from an EMBL/GenBank/DDBJ whole genome shotgun (WGS) entry which is preliminary data.</text>
</comment>
<dbReference type="Pfam" id="PF13188">
    <property type="entry name" value="PAS_8"/>
    <property type="match status" value="1"/>
</dbReference>
<feature type="domain" description="PAC" evidence="8">
    <location>
        <begin position="380"/>
        <end position="432"/>
    </location>
</feature>
<dbReference type="FunFam" id="3.30.450.20:FF:000088">
    <property type="entry name" value="Sensory transduction histidine kinase"/>
    <property type="match status" value="1"/>
</dbReference>
<reference evidence="9 10" key="1">
    <citation type="submission" date="2021-04" db="EMBL/GenBank/DDBJ databases">
        <title>Genome analysis of Polyangium sp.</title>
        <authorList>
            <person name="Li Y."/>
            <person name="Wang J."/>
        </authorList>
    </citation>
    <scope>NUCLEOTIDE SEQUENCE [LARGE SCALE GENOMIC DNA]</scope>
    <source>
        <strain evidence="9 10">SDU14</strain>
    </source>
</reference>
<keyword evidence="4" id="KW-0808">Transferase</keyword>
<evidence type="ECO:0000256" key="5">
    <source>
        <dbReference type="ARBA" id="ARBA00022777"/>
    </source>
</evidence>
<feature type="domain" description="PAS" evidence="7">
    <location>
        <begin position="332"/>
        <end position="377"/>
    </location>
</feature>
<dbReference type="InterPro" id="IPR036890">
    <property type="entry name" value="HATPase_C_sf"/>
</dbReference>
<evidence type="ECO:0000259" key="6">
    <source>
        <dbReference type="PROSITE" id="PS50109"/>
    </source>
</evidence>
<dbReference type="InterPro" id="IPR013655">
    <property type="entry name" value="PAS_fold_3"/>
</dbReference>
<dbReference type="SUPFAM" id="SSF47384">
    <property type="entry name" value="Homodimeric domain of signal transducing histidine kinase"/>
    <property type="match status" value="1"/>
</dbReference>
<name>A0A9X3XHP9_9BACT</name>
<dbReference type="Pfam" id="PF08448">
    <property type="entry name" value="PAS_4"/>
    <property type="match status" value="1"/>
</dbReference>
<dbReference type="InterPro" id="IPR003018">
    <property type="entry name" value="GAF"/>
</dbReference>
<dbReference type="Gene3D" id="1.10.287.130">
    <property type="match status" value="1"/>
</dbReference>
<dbReference type="InterPro" id="IPR029016">
    <property type="entry name" value="GAF-like_dom_sf"/>
</dbReference>
<feature type="domain" description="PAS" evidence="7">
    <location>
        <begin position="433"/>
        <end position="469"/>
    </location>
</feature>
<protein>
    <recommendedName>
        <fullName evidence="2">histidine kinase</fullName>
        <ecNumber evidence="2">2.7.13.3</ecNumber>
    </recommendedName>
</protein>
<evidence type="ECO:0000259" key="7">
    <source>
        <dbReference type="PROSITE" id="PS50112"/>
    </source>
</evidence>
<dbReference type="InterPro" id="IPR000700">
    <property type="entry name" value="PAS-assoc_C"/>
</dbReference>
<dbReference type="PROSITE" id="PS50113">
    <property type="entry name" value="PAC"/>
    <property type="match status" value="3"/>
</dbReference>
<dbReference type="SMART" id="SM00388">
    <property type="entry name" value="HisKA"/>
    <property type="match status" value="1"/>
</dbReference>
<dbReference type="SUPFAM" id="SSF55874">
    <property type="entry name" value="ATPase domain of HSP90 chaperone/DNA topoisomerase II/histidine kinase"/>
    <property type="match status" value="1"/>
</dbReference>
<dbReference type="PROSITE" id="PS50109">
    <property type="entry name" value="HIS_KIN"/>
    <property type="match status" value="1"/>
</dbReference>
<proteinExistence type="predicted"/>
<dbReference type="SUPFAM" id="SSF55785">
    <property type="entry name" value="PYP-like sensor domain (PAS domain)"/>
    <property type="match status" value="4"/>
</dbReference>
<evidence type="ECO:0000256" key="4">
    <source>
        <dbReference type="ARBA" id="ARBA00022679"/>
    </source>
</evidence>
<dbReference type="InterPro" id="IPR052162">
    <property type="entry name" value="Sensor_kinase/Photoreceptor"/>
</dbReference>
<evidence type="ECO:0000256" key="2">
    <source>
        <dbReference type="ARBA" id="ARBA00012438"/>
    </source>
</evidence>
<dbReference type="PRINTS" id="PR00344">
    <property type="entry name" value="BCTRLSENSOR"/>
</dbReference>
<dbReference type="InterPro" id="IPR004358">
    <property type="entry name" value="Sig_transdc_His_kin-like_C"/>
</dbReference>
<dbReference type="Gene3D" id="2.10.70.100">
    <property type="match status" value="1"/>
</dbReference>
<evidence type="ECO:0000256" key="1">
    <source>
        <dbReference type="ARBA" id="ARBA00000085"/>
    </source>
</evidence>
<dbReference type="Pfam" id="PF13492">
    <property type="entry name" value="GAF_3"/>
    <property type="match status" value="1"/>
</dbReference>
<dbReference type="EMBL" id="JAGTJJ010000124">
    <property type="protein sequence ID" value="MDC3989575.1"/>
    <property type="molecule type" value="Genomic_DNA"/>
</dbReference>
<evidence type="ECO:0000256" key="3">
    <source>
        <dbReference type="ARBA" id="ARBA00022553"/>
    </source>
</evidence>
<feature type="domain" description="PAS" evidence="7">
    <location>
        <begin position="184"/>
        <end position="254"/>
    </location>
</feature>
<dbReference type="EC" id="2.7.13.3" evidence="2"/>
<dbReference type="CDD" id="cd00075">
    <property type="entry name" value="HATPase"/>
    <property type="match status" value="1"/>
</dbReference>
<keyword evidence="5" id="KW-0418">Kinase</keyword>
<dbReference type="FunFam" id="3.30.565.10:FF:000006">
    <property type="entry name" value="Sensor histidine kinase WalK"/>
    <property type="match status" value="1"/>
</dbReference>
<dbReference type="Pfam" id="PF13426">
    <property type="entry name" value="PAS_9"/>
    <property type="match status" value="2"/>
</dbReference>